<dbReference type="CDD" id="cd06225">
    <property type="entry name" value="HAMP"/>
    <property type="match status" value="1"/>
</dbReference>
<evidence type="ECO:0000256" key="7">
    <source>
        <dbReference type="SAM" id="Phobius"/>
    </source>
</evidence>
<dbReference type="SUPFAM" id="SSF58104">
    <property type="entry name" value="Methyl-accepting chemotaxis protein (MCP) signaling domain"/>
    <property type="match status" value="1"/>
</dbReference>
<dbReference type="GO" id="GO:0007165">
    <property type="term" value="P:signal transduction"/>
    <property type="evidence" value="ECO:0007669"/>
    <property type="project" value="UniProtKB-KW"/>
</dbReference>
<protein>
    <submittedName>
        <fullName evidence="10">Methyl-accepting chemotaxis protein</fullName>
    </submittedName>
</protein>
<evidence type="ECO:0000259" key="9">
    <source>
        <dbReference type="PROSITE" id="PS50885"/>
    </source>
</evidence>
<dbReference type="SMART" id="SM00304">
    <property type="entry name" value="HAMP"/>
    <property type="match status" value="1"/>
</dbReference>
<gene>
    <name evidence="10" type="ORF">KHA91_13490</name>
</gene>
<keyword evidence="7" id="KW-1133">Transmembrane helix</keyword>
<dbReference type="AlphaFoldDB" id="A0A942UVT2"/>
<evidence type="ECO:0000256" key="2">
    <source>
        <dbReference type="ARBA" id="ARBA00022475"/>
    </source>
</evidence>
<evidence type="ECO:0000256" key="1">
    <source>
        <dbReference type="ARBA" id="ARBA00004236"/>
    </source>
</evidence>
<evidence type="ECO:0000256" key="5">
    <source>
        <dbReference type="ARBA" id="ARBA00029447"/>
    </source>
</evidence>
<keyword evidence="11" id="KW-1185">Reference proteome</keyword>
<dbReference type="InterPro" id="IPR003660">
    <property type="entry name" value="HAMP_dom"/>
</dbReference>
<dbReference type="GO" id="GO:0004888">
    <property type="term" value="F:transmembrane signaling receptor activity"/>
    <property type="evidence" value="ECO:0007669"/>
    <property type="project" value="InterPro"/>
</dbReference>
<sequence>MKILVGFSLVIFLFIAFGAYIFISVNNVNTDTDRMVSKDLQLLIAGEQMAVRMANSIGLASGYVVFGYNDNKDIFEDETQKAQHYEKVVKELGASAEFTELIQRADDWREYVKSEVFNEFETGNKEQATLNLAISSKEARNIMEGFEMIAEDREAFIQKQGNSIINNGNMTLYIALIAIILVIVVSIAAAFITSTIITTPLKKVMERLKLISSGNLSHEPLITKSRDEIAQLVNSTNEMNKNIRELIGEINYVSHSISRQSEELTQSAKEVNAGSLQISATMQELATGTETQAVSTSELASIMVSFSATVEEANDNGERVQQASTNVLQMTNEGSQLMQASSQQMAKIDQIVNDAVEKVRGLDDKSNKISKLVSVIREIADQTNLLALNAAIEAARAGAHGRGFAVVADEVRKLAVQVSASVSDITTIVNGIQNESTLVAESLEDGYQEVTRGTNQIEATQQTFNGIGLALTEMTNNIQIVSENISNIAQSTKKMDVSITDIASISEESAAGVEETSASSEQISSSIEEVANNSHDLAKLAVNLNRLVNRFVL</sequence>
<evidence type="ECO:0000313" key="10">
    <source>
        <dbReference type="EMBL" id="MBS4223764.1"/>
    </source>
</evidence>
<reference evidence="10 11" key="1">
    <citation type="submission" date="2021-05" db="EMBL/GenBank/DDBJ databases">
        <title>Novel Bacillus species.</title>
        <authorList>
            <person name="Liu G."/>
        </authorList>
    </citation>
    <scope>NUCLEOTIDE SEQUENCE [LARGE SCALE GENOMIC DNA]</scope>
    <source>
        <strain evidence="10 11">FJAT-49682</strain>
    </source>
</reference>
<dbReference type="InterPro" id="IPR004089">
    <property type="entry name" value="MCPsignal_dom"/>
</dbReference>
<keyword evidence="4 6" id="KW-0807">Transducer</keyword>
<accession>A0A942UVT2</accession>
<comment type="similarity">
    <text evidence="5">Belongs to the methyl-accepting chemotaxis (MCP) protein family.</text>
</comment>
<comment type="subcellular location">
    <subcellularLocation>
        <location evidence="1">Cell membrane</location>
    </subcellularLocation>
</comment>
<keyword evidence="7" id="KW-0812">Transmembrane</keyword>
<evidence type="ECO:0000259" key="8">
    <source>
        <dbReference type="PROSITE" id="PS50111"/>
    </source>
</evidence>
<dbReference type="EMBL" id="JAGYPN010000002">
    <property type="protein sequence ID" value="MBS4223764.1"/>
    <property type="molecule type" value="Genomic_DNA"/>
</dbReference>
<comment type="caution">
    <text evidence="10">The sequence shown here is derived from an EMBL/GenBank/DDBJ whole genome shotgun (WGS) entry which is preliminary data.</text>
</comment>
<keyword evidence="2" id="KW-1003">Cell membrane</keyword>
<dbReference type="InterPro" id="IPR004090">
    <property type="entry name" value="Chemotax_Me-accpt_rcpt"/>
</dbReference>
<keyword evidence="3 7" id="KW-0472">Membrane</keyword>
<dbReference type="PANTHER" id="PTHR32089">
    <property type="entry name" value="METHYL-ACCEPTING CHEMOTAXIS PROTEIN MCPB"/>
    <property type="match status" value="1"/>
</dbReference>
<dbReference type="PROSITE" id="PS50111">
    <property type="entry name" value="CHEMOTAXIS_TRANSDUC_2"/>
    <property type="match status" value="1"/>
</dbReference>
<dbReference type="SMART" id="SM00283">
    <property type="entry name" value="MA"/>
    <property type="match status" value="1"/>
</dbReference>
<dbReference type="Pfam" id="PF00015">
    <property type="entry name" value="MCPsignal"/>
    <property type="match status" value="1"/>
</dbReference>
<dbReference type="Gene3D" id="6.10.340.10">
    <property type="match status" value="1"/>
</dbReference>
<evidence type="ECO:0000313" key="11">
    <source>
        <dbReference type="Proteomes" id="UP000676456"/>
    </source>
</evidence>
<dbReference type="PANTHER" id="PTHR32089:SF112">
    <property type="entry name" value="LYSOZYME-LIKE PROTEIN-RELATED"/>
    <property type="match status" value="1"/>
</dbReference>
<dbReference type="GO" id="GO:0005886">
    <property type="term" value="C:plasma membrane"/>
    <property type="evidence" value="ECO:0007669"/>
    <property type="project" value="UniProtKB-SubCell"/>
</dbReference>
<dbReference type="PRINTS" id="PR00260">
    <property type="entry name" value="CHEMTRNSDUCR"/>
</dbReference>
<dbReference type="GO" id="GO:0006935">
    <property type="term" value="P:chemotaxis"/>
    <property type="evidence" value="ECO:0007669"/>
    <property type="project" value="InterPro"/>
</dbReference>
<evidence type="ECO:0000256" key="6">
    <source>
        <dbReference type="PROSITE-ProRule" id="PRU00284"/>
    </source>
</evidence>
<evidence type="ECO:0000256" key="3">
    <source>
        <dbReference type="ARBA" id="ARBA00023136"/>
    </source>
</evidence>
<organism evidence="10 11">
    <name type="scientific">Lederbergia citrea</name>
    <dbReference type="NCBI Taxonomy" id="2833581"/>
    <lineage>
        <taxon>Bacteria</taxon>
        <taxon>Bacillati</taxon>
        <taxon>Bacillota</taxon>
        <taxon>Bacilli</taxon>
        <taxon>Bacillales</taxon>
        <taxon>Bacillaceae</taxon>
        <taxon>Lederbergia</taxon>
    </lineage>
</organism>
<feature type="domain" description="HAMP" evidence="9">
    <location>
        <begin position="195"/>
        <end position="248"/>
    </location>
</feature>
<feature type="transmembrane region" description="Helical" evidence="7">
    <location>
        <begin position="172"/>
        <end position="197"/>
    </location>
</feature>
<feature type="domain" description="Methyl-accepting transducer" evidence="8">
    <location>
        <begin position="267"/>
        <end position="524"/>
    </location>
</feature>
<proteinExistence type="inferred from homology"/>
<dbReference type="Proteomes" id="UP000676456">
    <property type="component" value="Unassembled WGS sequence"/>
</dbReference>
<dbReference type="Gene3D" id="1.10.287.950">
    <property type="entry name" value="Methyl-accepting chemotaxis protein"/>
    <property type="match status" value="1"/>
</dbReference>
<evidence type="ECO:0000256" key="4">
    <source>
        <dbReference type="ARBA" id="ARBA00023224"/>
    </source>
</evidence>
<dbReference type="PROSITE" id="PS50885">
    <property type="entry name" value="HAMP"/>
    <property type="match status" value="1"/>
</dbReference>
<dbReference type="Pfam" id="PF00672">
    <property type="entry name" value="HAMP"/>
    <property type="match status" value="1"/>
</dbReference>
<name>A0A942UVT2_9BACI</name>